<proteinExistence type="predicted"/>
<protein>
    <submittedName>
        <fullName evidence="5">LacI family DNA-binding transcriptional regulator</fullName>
    </submittedName>
    <submittedName>
        <fullName evidence="6">LacI family transcriptional regulator</fullName>
    </submittedName>
</protein>
<evidence type="ECO:0000256" key="1">
    <source>
        <dbReference type="ARBA" id="ARBA00023015"/>
    </source>
</evidence>
<evidence type="ECO:0000313" key="6">
    <source>
        <dbReference type="EMBL" id="AZA23769.1"/>
    </source>
</evidence>
<dbReference type="CDD" id="cd01392">
    <property type="entry name" value="HTH_LacI"/>
    <property type="match status" value="1"/>
</dbReference>
<dbReference type="PANTHER" id="PTHR30146">
    <property type="entry name" value="LACI-RELATED TRANSCRIPTIONAL REPRESSOR"/>
    <property type="match status" value="1"/>
</dbReference>
<dbReference type="GO" id="GO:0003700">
    <property type="term" value="F:DNA-binding transcription factor activity"/>
    <property type="evidence" value="ECO:0007669"/>
    <property type="project" value="TreeGrafter"/>
</dbReference>
<evidence type="ECO:0000259" key="4">
    <source>
        <dbReference type="PROSITE" id="PS50932"/>
    </source>
</evidence>
<keyword evidence="2 5" id="KW-0238">DNA-binding</keyword>
<evidence type="ECO:0000256" key="3">
    <source>
        <dbReference type="ARBA" id="ARBA00023163"/>
    </source>
</evidence>
<dbReference type="PANTHER" id="PTHR30146:SF149">
    <property type="entry name" value="HTH-TYPE TRANSCRIPTIONAL REGULATOR EBGR"/>
    <property type="match status" value="1"/>
</dbReference>
<sequence length="331" mass="37192">MATLADIAKLAGVSISTVSRVLNKDETLSVTEDTRHRILTIADEIGYTKYKTINNSKKEKYQVAIIQWVSEEHELDDIYYYNIRLGIEKRAYELDYEMLHFFNDIPSSLGEEVVGVLCIGKFSREQIAKLERLKKTLVFVDSDTLNQGHPCVTTDFENSVQSALCYLKEQGCNNIGLLIGQEKTTDATEIISDPRLRSYRNYCMEKGIYDHLFILTGDFTVQSGYELLDSKIKSGATLPDAYFAASDSLAIGALRALQENGIKVPDDIQIISFNDTTLAKQVYPPLSSVTVYTEEMGRTAMDILNKQLLAPRKIPTLTKLGTKLTLRNSTK</sequence>
<keyword evidence="3" id="KW-0804">Transcription</keyword>
<dbReference type="PROSITE" id="PS50932">
    <property type="entry name" value="HTH_LACI_2"/>
    <property type="match status" value="1"/>
</dbReference>
<dbReference type="GO" id="GO:0000976">
    <property type="term" value="F:transcription cis-regulatory region binding"/>
    <property type="evidence" value="ECO:0007669"/>
    <property type="project" value="TreeGrafter"/>
</dbReference>
<accession>A0A3G6JNK3</accession>
<dbReference type="Gene3D" id="3.40.50.2300">
    <property type="match status" value="2"/>
</dbReference>
<dbReference type="PROSITE" id="PS00356">
    <property type="entry name" value="HTH_LACI_1"/>
    <property type="match status" value="1"/>
</dbReference>
<dbReference type="RefSeq" id="WP_372588666.1">
    <property type="nucleotide sequence ID" value="NZ_CP072433.1"/>
</dbReference>
<dbReference type="EMBL" id="CP031021">
    <property type="protein sequence ID" value="AZA18488.1"/>
    <property type="molecule type" value="Genomic_DNA"/>
</dbReference>
<dbReference type="EMBL" id="CP029252">
    <property type="protein sequence ID" value="AZA23769.1"/>
    <property type="molecule type" value="Genomic_DNA"/>
</dbReference>
<name>A0A3G6JNK3_STRTR</name>
<keyword evidence="1" id="KW-0805">Transcription regulation</keyword>
<dbReference type="SMART" id="SM00354">
    <property type="entry name" value="HTH_LACI"/>
    <property type="match status" value="1"/>
</dbReference>
<dbReference type="InterPro" id="IPR010982">
    <property type="entry name" value="Lambda_DNA-bd_dom_sf"/>
</dbReference>
<dbReference type="SUPFAM" id="SSF47413">
    <property type="entry name" value="lambda repressor-like DNA-binding domains"/>
    <property type="match status" value="1"/>
</dbReference>
<dbReference type="InterPro" id="IPR028082">
    <property type="entry name" value="Peripla_BP_I"/>
</dbReference>
<dbReference type="SUPFAM" id="SSF53822">
    <property type="entry name" value="Periplasmic binding protein-like I"/>
    <property type="match status" value="1"/>
</dbReference>
<reference evidence="5" key="1">
    <citation type="submission" date="2018-07" db="EMBL/GenBank/DDBJ databases">
        <authorList>
            <person name="Somerville V."/>
        </authorList>
    </citation>
    <scope>NUCLEOTIDE SEQUENCE</scope>
    <source>
        <strain evidence="6">NWC_1_1</strain>
        <strain evidence="5">NWC_2_1</strain>
    </source>
</reference>
<dbReference type="InterPro" id="IPR046335">
    <property type="entry name" value="LacI/GalR-like_sensor"/>
</dbReference>
<dbReference type="InterPro" id="IPR000843">
    <property type="entry name" value="HTH_LacI"/>
</dbReference>
<dbReference type="Pfam" id="PF13377">
    <property type="entry name" value="Peripla_BP_3"/>
    <property type="match status" value="1"/>
</dbReference>
<organism evidence="5">
    <name type="scientific">Streptococcus thermophilus</name>
    <dbReference type="NCBI Taxonomy" id="1308"/>
    <lineage>
        <taxon>Bacteria</taxon>
        <taxon>Bacillati</taxon>
        <taxon>Bacillota</taxon>
        <taxon>Bacilli</taxon>
        <taxon>Lactobacillales</taxon>
        <taxon>Streptococcaceae</taxon>
        <taxon>Streptococcus</taxon>
    </lineage>
</organism>
<dbReference type="PRINTS" id="PR00036">
    <property type="entry name" value="HTHLACI"/>
</dbReference>
<evidence type="ECO:0000313" key="5">
    <source>
        <dbReference type="EMBL" id="AZA18488.1"/>
    </source>
</evidence>
<gene>
    <name evidence="6" type="ORF">DF198_06925</name>
    <name evidence="5" type="ORF">DQL92_07380</name>
</gene>
<feature type="domain" description="HTH lacI-type" evidence="4">
    <location>
        <begin position="2"/>
        <end position="48"/>
    </location>
</feature>
<dbReference type="CDD" id="cd01544">
    <property type="entry name" value="PBP1_GalR"/>
    <property type="match status" value="1"/>
</dbReference>
<dbReference type="AlphaFoldDB" id="A0A3G6JNK3"/>
<dbReference type="Pfam" id="PF00356">
    <property type="entry name" value="LacI"/>
    <property type="match status" value="1"/>
</dbReference>
<dbReference type="Gene3D" id="1.10.260.40">
    <property type="entry name" value="lambda repressor-like DNA-binding domains"/>
    <property type="match status" value="1"/>
</dbReference>
<evidence type="ECO:0000256" key="2">
    <source>
        <dbReference type="ARBA" id="ARBA00023125"/>
    </source>
</evidence>